<keyword evidence="5" id="KW-0804">Transcription</keyword>
<keyword evidence="4" id="KW-0238">DNA-binding</keyword>
<evidence type="ECO:0000256" key="2">
    <source>
        <dbReference type="ARBA" id="ARBA00023012"/>
    </source>
</evidence>
<feature type="modified residue" description="4-aspartylphosphate" evidence="6">
    <location>
        <position position="57"/>
    </location>
</feature>
<dbReference type="GO" id="GO:0000160">
    <property type="term" value="P:phosphorelay signal transduction system"/>
    <property type="evidence" value="ECO:0007669"/>
    <property type="project" value="UniProtKB-KW"/>
</dbReference>
<evidence type="ECO:0000313" key="8">
    <source>
        <dbReference type="EMBL" id="MBC2836410.1"/>
    </source>
</evidence>
<evidence type="ECO:0000313" key="9">
    <source>
        <dbReference type="Proteomes" id="UP000555411"/>
    </source>
</evidence>
<dbReference type="SUPFAM" id="SSF52172">
    <property type="entry name" value="CheY-like"/>
    <property type="match status" value="1"/>
</dbReference>
<dbReference type="Proteomes" id="UP000555411">
    <property type="component" value="Unassembled WGS sequence"/>
</dbReference>
<feature type="domain" description="Response regulatory" evidence="7">
    <location>
        <begin position="8"/>
        <end position="124"/>
    </location>
</feature>
<dbReference type="GO" id="GO:0003677">
    <property type="term" value="F:DNA binding"/>
    <property type="evidence" value="ECO:0007669"/>
    <property type="project" value="UniProtKB-KW"/>
</dbReference>
<keyword evidence="3" id="KW-0805">Transcription regulation</keyword>
<dbReference type="Gene3D" id="3.40.50.2300">
    <property type="match status" value="1"/>
</dbReference>
<gene>
    <name evidence="8" type="ORF">H7F16_12895</name>
</gene>
<evidence type="ECO:0000256" key="5">
    <source>
        <dbReference type="ARBA" id="ARBA00023163"/>
    </source>
</evidence>
<dbReference type="PROSITE" id="PS50110">
    <property type="entry name" value="RESPONSE_REGULATORY"/>
    <property type="match status" value="1"/>
</dbReference>
<comment type="caution">
    <text evidence="8">The sequence shown here is derived from an EMBL/GenBank/DDBJ whole genome shotgun (WGS) entry which is preliminary data.</text>
</comment>
<dbReference type="RefSeq" id="WP_185798009.1">
    <property type="nucleotide sequence ID" value="NZ_JACLQD010000003.1"/>
</dbReference>
<proteinExistence type="predicted"/>
<dbReference type="InterPro" id="IPR011006">
    <property type="entry name" value="CheY-like_superfamily"/>
</dbReference>
<keyword evidence="2" id="KW-0902">Two-component regulatory system</keyword>
<evidence type="ECO:0000256" key="6">
    <source>
        <dbReference type="PROSITE-ProRule" id="PRU00169"/>
    </source>
</evidence>
<dbReference type="SMART" id="SM00448">
    <property type="entry name" value="REC"/>
    <property type="match status" value="1"/>
</dbReference>
<dbReference type="PANTHER" id="PTHR44591">
    <property type="entry name" value="STRESS RESPONSE REGULATOR PROTEIN 1"/>
    <property type="match status" value="1"/>
</dbReference>
<evidence type="ECO:0000256" key="4">
    <source>
        <dbReference type="ARBA" id="ARBA00023125"/>
    </source>
</evidence>
<reference evidence="8 9" key="1">
    <citation type="journal article" date="2017" name="Int. J. Syst. Evol. Microbiol.">
        <title>Gemmobacter straminiformis sp. nov., isolated from an artificial fountain.</title>
        <authorList>
            <person name="Kang J.Y."/>
            <person name="Kim M.J."/>
            <person name="Chun J."/>
            <person name="Son K.P."/>
            <person name="Jahng K.Y."/>
        </authorList>
    </citation>
    <scope>NUCLEOTIDE SEQUENCE [LARGE SCALE GENOMIC DNA]</scope>
    <source>
        <strain evidence="8 9">CAM-8</strain>
    </source>
</reference>
<keyword evidence="1 6" id="KW-0597">Phosphoprotein</keyword>
<name>A0A842I996_9RHOB</name>
<dbReference type="AlphaFoldDB" id="A0A842I996"/>
<dbReference type="CDD" id="cd17574">
    <property type="entry name" value="REC_OmpR"/>
    <property type="match status" value="1"/>
</dbReference>
<dbReference type="InterPro" id="IPR050595">
    <property type="entry name" value="Bact_response_regulator"/>
</dbReference>
<sequence length="129" mass="13987">MPADAKRRVLVVEDDDNIATALHYVVSREGMACDRIASGATALDHIRATRPDLVLLDIMLPEVSGYEICEGIRRDPVLAATRVLMMTARGSAQEQRRALALGADGFISKPFDLGTLRGEVWRLLSPAAG</sequence>
<dbReference type="PANTHER" id="PTHR44591:SF3">
    <property type="entry name" value="RESPONSE REGULATORY DOMAIN-CONTAINING PROTEIN"/>
    <property type="match status" value="1"/>
</dbReference>
<accession>A0A842I996</accession>
<evidence type="ECO:0000259" key="7">
    <source>
        <dbReference type="PROSITE" id="PS50110"/>
    </source>
</evidence>
<dbReference type="EMBL" id="JACLQD010000003">
    <property type="protein sequence ID" value="MBC2836410.1"/>
    <property type="molecule type" value="Genomic_DNA"/>
</dbReference>
<dbReference type="InterPro" id="IPR001789">
    <property type="entry name" value="Sig_transdc_resp-reg_receiver"/>
</dbReference>
<protein>
    <submittedName>
        <fullName evidence="8">Response regulator</fullName>
    </submittedName>
</protein>
<keyword evidence="9" id="KW-1185">Reference proteome</keyword>
<evidence type="ECO:0000256" key="3">
    <source>
        <dbReference type="ARBA" id="ARBA00023015"/>
    </source>
</evidence>
<evidence type="ECO:0000256" key="1">
    <source>
        <dbReference type="ARBA" id="ARBA00022553"/>
    </source>
</evidence>
<organism evidence="8 9">
    <name type="scientific">Paragemmobacter straminiformis</name>
    <dbReference type="NCBI Taxonomy" id="2045119"/>
    <lineage>
        <taxon>Bacteria</taxon>
        <taxon>Pseudomonadati</taxon>
        <taxon>Pseudomonadota</taxon>
        <taxon>Alphaproteobacteria</taxon>
        <taxon>Rhodobacterales</taxon>
        <taxon>Paracoccaceae</taxon>
        <taxon>Paragemmobacter</taxon>
    </lineage>
</organism>
<dbReference type="Pfam" id="PF00072">
    <property type="entry name" value="Response_reg"/>
    <property type="match status" value="1"/>
</dbReference>
<dbReference type="FunFam" id="3.40.50.2300:FF:000001">
    <property type="entry name" value="DNA-binding response regulator PhoB"/>
    <property type="match status" value="1"/>
</dbReference>